<keyword evidence="4" id="KW-0328">Glycosyltransferase</keyword>
<dbReference type="GO" id="GO:0000287">
    <property type="term" value="F:magnesium ion binding"/>
    <property type="evidence" value="ECO:0007669"/>
    <property type="project" value="TreeGrafter"/>
</dbReference>
<evidence type="ECO:0000313" key="4">
    <source>
        <dbReference type="EMBL" id="SOD99654.1"/>
    </source>
</evidence>
<dbReference type="CDD" id="cd06223">
    <property type="entry name" value="PRTases_typeI"/>
    <property type="match status" value="1"/>
</dbReference>
<evidence type="ECO:0000313" key="5">
    <source>
        <dbReference type="Proteomes" id="UP000219621"/>
    </source>
</evidence>
<dbReference type="GO" id="GO:0004422">
    <property type="term" value="F:hypoxanthine phosphoribosyltransferase activity"/>
    <property type="evidence" value="ECO:0007669"/>
    <property type="project" value="TreeGrafter"/>
</dbReference>
<evidence type="ECO:0000256" key="2">
    <source>
        <dbReference type="ARBA" id="ARBA00049402"/>
    </source>
</evidence>
<gene>
    <name evidence="4" type="ORF">SAMN05421508_109111</name>
</gene>
<evidence type="ECO:0000259" key="3">
    <source>
        <dbReference type="Pfam" id="PF00156"/>
    </source>
</evidence>
<dbReference type="Proteomes" id="UP000219621">
    <property type="component" value="Unassembled WGS sequence"/>
</dbReference>
<dbReference type="PANTHER" id="PTHR43340">
    <property type="entry name" value="HYPOXANTHINE-GUANINE PHOSPHORIBOSYLTRANSFERASE"/>
    <property type="match status" value="1"/>
</dbReference>
<dbReference type="GO" id="GO:0032263">
    <property type="term" value="P:GMP salvage"/>
    <property type="evidence" value="ECO:0007669"/>
    <property type="project" value="TreeGrafter"/>
</dbReference>
<keyword evidence="4" id="KW-0808">Transferase</keyword>
<dbReference type="GO" id="GO:0005829">
    <property type="term" value="C:cytosol"/>
    <property type="evidence" value="ECO:0007669"/>
    <property type="project" value="TreeGrafter"/>
</dbReference>
<dbReference type="GO" id="GO:0046100">
    <property type="term" value="P:hypoxanthine metabolic process"/>
    <property type="evidence" value="ECO:0007669"/>
    <property type="project" value="TreeGrafter"/>
</dbReference>
<dbReference type="InterPro" id="IPR050408">
    <property type="entry name" value="HGPRT"/>
</dbReference>
<dbReference type="PANTHER" id="PTHR43340:SF1">
    <property type="entry name" value="HYPOXANTHINE PHOSPHORIBOSYLTRANSFERASE"/>
    <property type="match status" value="1"/>
</dbReference>
<feature type="domain" description="Phosphoribosyltransferase" evidence="3">
    <location>
        <begin position="18"/>
        <end position="166"/>
    </location>
</feature>
<dbReference type="InterPro" id="IPR029057">
    <property type="entry name" value="PRTase-like"/>
</dbReference>
<dbReference type="AlphaFoldDB" id="A0A286GX69"/>
<dbReference type="SUPFAM" id="SSF53271">
    <property type="entry name" value="PRTase-like"/>
    <property type="match status" value="1"/>
</dbReference>
<dbReference type="RefSeq" id="WP_097280771.1">
    <property type="nucleotide sequence ID" value="NZ_OCNJ01000009.1"/>
</dbReference>
<protein>
    <submittedName>
        <fullName evidence="4">Hypoxanthine phosphoribosyltransferase</fullName>
    </submittedName>
</protein>
<dbReference type="GO" id="GO:0032264">
    <property type="term" value="P:IMP salvage"/>
    <property type="evidence" value="ECO:0007669"/>
    <property type="project" value="TreeGrafter"/>
</dbReference>
<comment type="catalytic activity">
    <reaction evidence="1">
        <text>GMP + diphosphate = guanine + 5-phospho-alpha-D-ribose 1-diphosphate</text>
        <dbReference type="Rhea" id="RHEA:25424"/>
        <dbReference type="ChEBI" id="CHEBI:16235"/>
        <dbReference type="ChEBI" id="CHEBI:33019"/>
        <dbReference type="ChEBI" id="CHEBI:58017"/>
        <dbReference type="ChEBI" id="CHEBI:58115"/>
        <dbReference type="EC" id="2.4.2.8"/>
    </reaction>
    <physiologicalReaction direction="right-to-left" evidence="1">
        <dbReference type="Rhea" id="RHEA:25426"/>
    </physiologicalReaction>
</comment>
<proteinExistence type="predicted"/>
<dbReference type="InterPro" id="IPR000836">
    <property type="entry name" value="PRTase_dom"/>
</dbReference>
<organism evidence="4 5">
    <name type="scientific">Caenispirillum bisanense</name>
    <dbReference type="NCBI Taxonomy" id="414052"/>
    <lineage>
        <taxon>Bacteria</taxon>
        <taxon>Pseudomonadati</taxon>
        <taxon>Pseudomonadota</taxon>
        <taxon>Alphaproteobacteria</taxon>
        <taxon>Rhodospirillales</taxon>
        <taxon>Novispirillaceae</taxon>
        <taxon>Caenispirillum</taxon>
    </lineage>
</organism>
<dbReference type="EMBL" id="OCNJ01000009">
    <property type="protein sequence ID" value="SOD99654.1"/>
    <property type="molecule type" value="Genomic_DNA"/>
</dbReference>
<reference evidence="5" key="1">
    <citation type="submission" date="2017-09" db="EMBL/GenBank/DDBJ databases">
        <authorList>
            <person name="Varghese N."/>
            <person name="Submissions S."/>
        </authorList>
    </citation>
    <scope>NUCLEOTIDE SEQUENCE [LARGE SCALE GENOMIC DNA]</scope>
    <source>
        <strain evidence="5">USBA 140</strain>
    </source>
</reference>
<dbReference type="Pfam" id="PF00156">
    <property type="entry name" value="Pribosyltran"/>
    <property type="match status" value="1"/>
</dbReference>
<keyword evidence="5" id="KW-1185">Reference proteome</keyword>
<accession>A0A286GX69</accession>
<name>A0A286GX69_9PROT</name>
<dbReference type="GO" id="GO:0006178">
    <property type="term" value="P:guanine salvage"/>
    <property type="evidence" value="ECO:0007669"/>
    <property type="project" value="TreeGrafter"/>
</dbReference>
<dbReference type="OrthoDB" id="9802824at2"/>
<evidence type="ECO:0000256" key="1">
    <source>
        <dbReference type="ARBA" id="ARBA00048811"/>
    </source>
</evidence>
<dbReference type="Gene3D" id="3.40.50.2020">
    <property type="match status" value="1"/>
</dbReference>
<sequence length="181" mass="19435">MSDLDPATATPVPLITAEEIAARLDVMAQEIVAELGPEITLIPVLKGAFIFAADLVRALGRHGAHVNLRIEFLRLASYGDAKESSGVVRQEGALPQVAGETVLVVEDVLDSGRTASRALDLMREAGATRAALVVLLDKPARRAVDCKADFVGYTIGDRFVVGYGIDWAERFRELDHVAVVD</sequence>
<comment type="catalytic activity">
    <reaction evidence="2">
        <text>IMP + diphosphate = hypoxanthine + 5-phospho-alpha-D-ribose 1-diphosphate</text>
        <dbReference type="Rhea" id="RHEA:17973"/>
        <dbReference type="ChEBI" id="CHEBI:17368"/>
        <dbReference type="ChEBI" id="CHEBI:33019"/>
        <dbReference type="ChEBI" id="CHEBI:58017"/>
        <dbReference type="ChEBI" id="CHEBI:58053"/>
        <dbReference type="EC" id="2.4.2.8"/>
    </reaction>
    <physiologicalReaction direction="right-to-left" evidence="2">
        <dbReference type="Rhea" id="RHEA:17975"/>
    </physiologicalReaction>
</comment>